<feature type="domain" description="TauD/TfdA-like" evidence="6">
    <location>
        <begin position="8"/>
        <end position="262"/>
    </location>
</feature>
<dbReference type="eggNOG" id="COG2175">
    <property type="taxonomic scope" value="Bacteria"/>
</dbReference>
<dbReference type="AlphaFoldDB" id="A0A075PAX3"/>
<evidence type="ECO:0000256" key="2">
    <source>
        <dbReference type="ARBA" id="ARBA00022723"/>
    </source>
</evidence>
<dbReference type="RefSeq" id="WP_044058478.1">
    <property type="nucleotide sequence ID" value="NZ_CBCSKJ010000004.1"/>
</dbReference>
<dbReference type="PANTHER" id="PTHR30468">
    <property type="entry name" value="ALPHA-KETOGLUTARATE-DEPENDENT SULFONATE DIOXYGENASE"/>
    <property type="match status" value="1"/>
</dbReference>
<evidence type="ECO:0000313" key="7">
    <source>
        <dbReference type="EMBL" id="AIG00488.1"/>
    </source>
</evidence>
<evidence type="ECO:0000256" key="4">
    <source>
        <dbReference type="ARBA" id="ARBA00023002"/>
    </source>
</evidence>
<keyword evidence="5" id="KW-0408">Iron</keyword>
<dbReference type="Gene3D" id="3.60.130.10">
    <property type="entry name" value="Clavaminate synthase-like"/>
    <property type="match status" value="1"/>
</dbReference>
<dbReference type="GeneID" id="78256848"/>
<dbReference type="PANTHER" id="PTHR30468:SF1">
    <property type="entry name" value="ALPHA-KETOGLUTARATE-DEPENDENT SULFONATE DIOXYGENASE"/>
    <property type="match status" value="1"/>
</dbReference>
<accession>A0A075PAX3</accession>
<dbReference type="GO" id="GO:0006790">
    <property type="term" value="P:sulfur compound metabolic process"/>
    <property type="evidence" value="ECO:0007669"/>
    <property type="project" value="TreeGrafter"/>
</dbReference>
<dbReference type="Proteomes" id="UP000056090">
    <property type="component" value="Chromosome"/>
</dbReference>
<dbReference type="InterPro" id="IPR051323">
    <property type="entry name" value="AtsK-like"/>
</dbReference>
<dbReference type="SUPFAM" id="SSF51197">
    <property type="entry name" value="Clavaminate synthase-like"/>
    <property type="match status" value="1"/>
</dbReference>
<dbReference type="GO" id="GO:0046872">
    <property type="term" value="F:metal ion binding"/>
    <property type="evidence" value="ECO:0007669"/>
    <property type="project" value="UniProtKB-KW"/>
</dbReference>
<keyword evidence="8" id="KW-1185">Reference proteome</keyword>
<organism evidence="7 8">
    <name type="scientific">Alteromonas australica</name>
    <dbReference type="NCBI Taxonomy" id="589873"/>
    <lineage>
        <taxon>Bacteria</taxon>
        <taxon>Pseudomonadati</taxon>
        <taxon>Pseudomonadota</taxon>
        <taxon>Gammaproteobacteria</taxon>
        <taxon>Alteromonadales</taxon>
        <taxon>Alteromonadaceae</taxon>
        <taxon>Alteromonas/Salinimonas group</taxon>
        <taxon>Alteromonas</taxon>
    </lineage>
</organism>
<keyword evidence="2" id="KW-0479">Metal-binding</keyword>
<dbReference type="GO" id="GO:0000908">
    <property type="term" value="F:taurine dioxygenase activity"/>
    <property type="evidence" value="ECO:0007669"/>
    <property type="project" value="TreeGrafter"/>
</dbReference>
<dbReference type="EMBL" id="CP008849">
    <property type="protein sequence ID" value="AIG00488.1"/>
    <property type="molecule type" value="Genomic_DNA"/>
</dbReference>
<comment type="similarity">
    <text evidence="1">Belongs to the TfdA dioxygenase family.</text>
</comment>
<keyword evidence="3 7" id="KW-0223">Dioxygenase</keyword>
<proteinExistence type="inferred from homology"/>
<reference evidence="7 8" key="1">
    <citation type="submission" date="2014-06" db="EMBL/GenBank/DDBJ databases">
        <title>Genomes of Alteromonas australica, a world apart.</title>
        <authorList>
            <person name="Gonzaga A."/>
            <person name="Lopez-Perez M."/>
            <person name="Rodriguez-Valera F."/>
        </authorList>
    </citation>
    <scope>NUCLEOTIDE SEQUENCE [LARGE SCALE GENOMIC DNA]</scope>
    <source>
        <strain evidence="7 8">H 17</strain>
    </source>
</reference>
<dbReference type="InterPro" id="IPR003819">
    <property type="entry name" value="TauD/TfdA-like"/>
</dbReference>
<gene>
    <name evidence="7" type="ORF">EP13_18395</name>
</gene>
<dbReference type="KEGG" id="aal:EP13_18395"/>
<evidence type="ECO:0000313" key="8">
    <source>
        <dbReference type="Proteomes" id="UP000056090"/>
    </source>
</evidence>
<dbReference type="GO" id="GO:0005737">
    <property type="term" value="C:cytoplasm"/>
    <property type="evidence" value="ECO:0007669"/>
    <property type="project" value="TreeGrafter"/>
</dbReference>
<name>A0A075PAX3_9ALTE</name>
<evidence type="ECO:0000256" key="5">
    <source>
        <dbReference type="ARBA" id="ARBA00023004"/>
    </source>
</evidence>
<keyword evidence="4" id="KW-0560">Oxidoreductase</keyword>
<dbReference type="InterPro" id="IPR042098">
    <property type="entry name" value="TauD-like_sf"/>
</dbReference>
<evidence type="ECO:0000256" key="3">
    <source>
        <dbReference type="ARBA" id="ARBA00022964"/>
    </source>
</evidence>
<protein>
    <submittedName>
        <fullName evidence="7">Taurine dioxygenase</fullName>
    </submittedName>
</protein>
<evidence type="ECO:0000259" key="6">
    <source>
        <dbReference type="Pfam" id="PF02668"/>
    </source>
</evidence>
<evidence type="ECO:0000256" key="1">
    <source>
        <dbReference type="ARBA" id="ARBA00005896"/>
    </source>
</evidence>
<sequence>MASNTISITPLTRNIGAEIGNIDLTKPLSAEVENQLKNAIAQYQVIFFHDQKISHEQHMAVGQIFGDLIIHPGAKGIEGYDKIVAIHADKDSKYIAGDNWHSDLSCNAQPPMGSMLYIHTLPEVGGDTLFSSMYAAYDALSPAMQQYLEGLQAEHDANHVYHAIYGDYGTAYPCNVHPVVRTHPVTGKKAIFVNASYTTRILGVSKNESDGILAMLYELTKDPNFQVRFSWQPHSIAIWDNRCTQHFAVWDYFPDTRSGYRVTIGGDTPY</sequence>
<dbReference type="Pfam" id="PF02668">
    <property type="entry name" value="TauD"/>
    <property type="match status" value="1"/>
</dbReference>